<evidence type="ECO:0000313" key="3">
    <source>
        <dbReference type="Proteomes" id="UP000733744"/>
    </source>
</evidence>
<name>A0ABY3C4I6_9GAMM</name>
<dbReference type="SUPFAM" id="SSF117916">
    <property type="entry name" value="Fe-S cluster assembly (FSCA) domain-like"/>
    <property type="match status" value="1"/>
</dbReference>
<evidence type="ECO:0000313" key="2">
    <source>
        <dbReference type="EMBL" id="TRW89623.1"/>
    </source>
</evidence>
<proteinExistence type="predicted"/>
<dbReference type="Proteomes" id="UP000733744">
    <property type="component" value="Unassembled WGS sequence"/>
</dbReference>
<dbReference type="Gene3D" id="3.30.300.130">
    <property type="entry name" value="Fe-S cluster assembly (FSCA)"/>
    <property type="match status" value="1"/>
</dbReference>
<dbReference type="Pfam" id="PF01106">
    <property type="entry name" value="NifU"/>
    <property type="match status" value="1"/>
</dbReference>
<dbReference type="InterPro" id="IPR034904">
    <property type="entry name" value="FSCA_dom_sf"/>
</dbReference>
<organism evidence="2 3">
    <name type="scientific">Candidatus Methylobacter oryzae</name>
    <dbReference type="NCBI Taxonomy" id="2497749"/>
    <lineage>
        <taxon>Bacteria</taxon>
        <taxon>Pseudomonadati</taxon>
        <taxon>Pseudomonadota</taxon>
        <taxon>Gammaproteobacteria</taxon>
        <taxon>Methylococcales</taxon>
        <taxon>Methylococcaceae</taxon>
        <taxon>Methylobacter</taxon>
    </lineage>
</organism>
<evidence type="ECO:0000259" key="1">
    <source>
        <dbReference type="Pfam" id="PF01106"/>
    </source>
</evidence>
<protein>
    <submittedName>
        <fullName evidence="2">NifU family protein</fullName>
    </submittedName>
</protein>
<reference evidence="2 3" key="1">
    <citation type="journal article" date="2019" name="Antonie Van Leeuwenhoek">
        <title>Description of 'Ca. Methylobacter oryzae' KRF1, a novel species from the environmentally important Methylobacter clade 2.</title>
        <authorList>
            <person name="Khatri K."/>
            <person name="Mohite J.A."/>
            <person name="Pandit P.S."/>
            <person name="Bahulikar R."/>
            <person name="Rahalkar M.C."/>
        </authorList>
    </citation>
    <scope>NUCLEOTIDE SEQUENCE [LARGE SCALE GENOMIC DNA]</scope>
    <source>
        <strain evidence="2 3">KRF1</strain>
    </source>
</reference>
<feature type="domain" description="NIF system FeS cluster assembly NifU C-terminal" evidence="1">
    <location>
        <begin position="24"/>
        <end position="87"/>
    </location>
</feature>
<dbReference type="EMBL" id="RYFG02000121">
    <property type="protein sequence ID" value="TRW89623.1"/>
    <property type="molecule type" value="Genomic_DNA"/>
</dbReference>
<accession>A0ABY3C4I6</accession>
<comment type="caution">
    <text evidence="2">The sequence shown here is derived from an EMBL/GenBank/DDBJ whole genome shotgun (WGS) entry which is preliminary data.</text>
</comment>
<sequence>MASDSETILDNISSDNTVVPYDLVAATVETLRPAVQQDGGDLELIKIEGLRVFIKLSGACTTCTLAGQTLGGVRRKLVEVLGIPVRVVPAN</sequence>
<keyword evidence="3" id="KW-1185">Reference proteome</keyword>
<gene>
    <name evidence="2" type="ORF">EKO24_021430</name>
</gene>
<dbReference type="InterPro" id="IPR001075">
    <property type="entry name" value="NIF_FeS_clus_asmbl_NifU_C"/>
</dbReference>
<dbReference type="RefSeq" id="WP_143733282.1">
    <property type="nucleotide sequence ID" value="NZ_RYFG02000121.1"/>
</dbReference>